<evidence type="ECO:0000313" key="3">
    <source>
        <dbReference type="EMBL" id="WXB13101.1"/>
    </source>
</evidence>
<dbReference type="Pfam" id="PF14219">
    <property type="entry name" value="DUF4328"/>
    <property type="match status" value="1"/>
</dbReference>
<gene>
    <name evidence="3" type="ORF">LZC94_35305</name>
</gene>
<organism evidence="3 4">
    <name type="scientific">Pendulispora albinea</name>
    <dbReference type="NCBI Taxonomy" id="2741071"/>
    <lineage>
        <taxon>Bacteria</taxon>
        <taxon>Pseudomonadati</taxon>
        <taxon>Myxococcota</taxon>
        <taxon>Myxococcia</taxon>
        <taxon>Myxococcales</taxon>
        <taxon>Sorangiineae</taxon>
        <taxon>Pendulisporaceae</taxon>
        <taxon>Pendulispora</taxon>
    </lineage>
</organism>
<proteinExistence type="predicted"/>
<name>A0ABZ2LQB0_9BACT</name>
<keyword evidence="1" id="KW-0812">Transmembrane</keyword>
<keyword evidence="1" id="KW-1133">Transmembrane helix</keyword>
<reference evidence="3 4" key="1">
    <citation type="submission" date="2021-12" db="EMBL/GenBank/DDBJ databases">
        <title>Discovery of the Pendulisporaceae a myxobacterial family with distinct sporulation behavior and unique specialized metabolism.</title>
        <authorList>
            <person name="Garcia R."/>
            <person name="Popoff A."/>
            <person name="Bader C.D."/>
            <person name="Loehr J."/>
            <person name="Walesch S."/>
            <person name="Walt C."/>
            <person name="Boldt J."/>
            <person name="Bunk B."/>
            <person name="Haeckl F.J.F.P.J."/>
            <person name="Gunesch A.P."/>
            <person name="Birkelbach J."/>
            <person name="Nuebel U."/>
            <person name="Pietschmann T."/>
            <person name="Bach T."/>
            <person name="Mueller R."/>
        </authorList>
    </citation>
    <scope>NUCLEOTIDE SEQUENCE [LARGE SCALE GENOMIC DNA]</scope>
    <source>
        <strain evidence="3 4">MSr11954</strain>
    </source>
</reference>
<keyword evidence="4" id="KW-1185">Reference proteome</keyword>
<protein>
    <submittedName>
        <fullName evidence="3">DUF4328 domain-containing protein</fullName>
    </submittedName>
</protein>
<dbReference type="InterPro" id="IPR025565">
    <property type="entry name" value="DUF4328"/>
</dbReference>
<dbReference type="EMBL" id="CP089984">
    <property type="protein sequence ID" value="WXB13101.1"/>
    <property type="molecule type" value="Genomic_DNA"/>
</dbReference>
<sequence length="178" mass="19568">MVAALFLVMWNASYLNLVKVLLISVGAIQKIITLLAIYFFLAWTRNAAHNVHAFQRSGLQYTPGWCVGWFFVPLANFVMPYRVFSQIWSASEPERGIGIQFWRSTPLLLVWWSSYVASRLVNVFASFLANGSLVGIGVVGLIDAVLTGVAAVAIILVMREIEANQGKIAASFQSPTAA</sequence>
<evidence type="ECO:0000256" key="1">
    <source>
        <dbReference type="SAM" id="Phobius"/>
    </source>
</evidence>
<dbReference type="Proteomes" id="UP001370348">
    <property type="component" value="Chromosome"/>
</dbReference>
<feature type="transmembrane region" description="Helical" evidence="1">
    <location>
        <begin position="105"/>
        <end position="127"/>
    </location>
</feature>
<feature type="domain" description="DUF4328" evidence="2">
    <location>
        <begin position="16"/>
        <end position="162"/>
    </location>
</feature>
<feature type="transmembrane region" description="Helical" evidence="1">
    <location>
        <begin position="20"/>
        <end position="41"/>
    </location>
</feature>
<keyword evidence="1" id="KW-0472">Membrane</keyword>
<evidence type="ECO:0000313" key="4">
    <source>
        <dbReference type="Proteomes" id="UP001370348"/>
    </source>
</evidence>
<feature type="transmembrane region" description="Helical" evidence="1">
    <location>
        <begin position="133"/>
        <end position="157"/>
    </location>
</feature>
<accession>A0ABZ2LQB0</accession>
<feature type="transmembrane region" description="Helical" evidence="1">
    <location>
        <begin position="61"/>
        <end position="84"/>
    </location>
</feature>
<dbReference type="RefSeq" id="WP_394822720.1">
    <property type="nucleotide sequence ID" value="NZ_CP089984.1"/>
</dbReference>
<evidence type="ECO:0000259" key="2">
    <source>
        <dbReference type="Pfam" id="PF14219"/>
    </source>
</evidence>